<comment type="similarity">
    <text evidence="2">Belongs to the MS4A family.</text>
</comment>
<dbReference type="Pfam" id="PF04103">
    <property type="entry name" value="CD20"/>
    <property type="match status" value="2"/>
</dbReference>
<dbReference type="GO" id="GO:0007166">
    <property type="term" value="P:cell surface receptor signaling pathway"/>
    <property type="evidence" value="ECO:0007669"/>
    <property type="project" value="TreeGrafter"/>
</dbReference>
<dbReference type="eggNOG" id="ENOG502S7I2">
    <property type="taxonomic scope" value="Eukaryota"/>
</dbReference>
<evidence type="ECO:0000256" key="6">
    <source>
        <dbReference type="SAM" id="MobiDB-lite"/>
    </source>
</evidence>
<keyword evidence="4 7" id="KW-1133">Transmembrane helix</keyword>
<accession>S7P1Y4</accession>
<feature type="region of interest" description="Disordered" evidence="6">
    <location>
        <begin position="475"/>
        <end position="512"/>
    </location>
</feature>
<evidence type="ECO:0000256" key="4">
    <source>
        <dbReference type="ARBA" id="ARBA00022989"/>
    </source>
</evidence>
<feature type="transmembrane region" description="Helical" evidence="7">
    <location>
        <begin position="151"/>
        <end position="174"/>
    </location>
</feature>
<sequence length="605" mass="67696">MLSQSKTKEAFDFTLKDIIIPQREKPGHIYQKEDTLQNDLQKETTVVGAIGSLTSNAVSSVVAGAGLFLLVYSLVALRTASQLCDSENEHLSSLPYSGYPNPKYEVKDCVLDGVSLTGVLVVMLIFSVLEHLLAAYASVFWWKQIYSSNPGAIQILLALIIMGIGTIFAVNYFLFSQRFPLVFCTGYTFWGALIFIITGYFTGLNWDKKHKGHSVMAMNVISTLTAVAGITLTIISFQYQHQYCKMPSLEGICVIGRVLYNGILSVLLILSIAELSISVTTASFRSKCWTKSNEIVFFLPLDVTQKNELSTTEEDAIIQFDFQEECFRDESTGKMQPVFFGGYTFFKLRVSRNPLTIHHPEKRGSNNCCTTSLSESDEQQKNIPPSLRPYETDTEQQPLSVILEKRPSEETGHNEQINDEDQHFAIEQPPEMQTQSMQANSLTPQVFPSNSVKSLEALPRPDLSSQDLLVKASLSETPPSHVTQSHDTETEDMPSQDIPSSNTPSQDMSSQDMPYQDIQLQNMPSQEKLSQVQVLPPLQAMLFEAPTFLSHDLVSEDMIPQSTQSKDIQSQNMPSQDMLSRVQVLPQSMLSEAQHSCLMIWYPKI</sequence>
<dbReference type="AlphaFoldDB" id="S7P1Y4"/>
<protein>
    <submittedName>
        <fullName evidence="8">Membrane-spanning 4-domains subfamily A member 14</fullName>
    </submittedName>
</protein>
<proteinExistence type="inferred from homology"/>
<keyword evidence="5 7" id="KW-0472">Membrane</keyword>
<evidence type="ECO:0000256" key="2">
    <source>
        <dbReference type="ARBA" id="ARBA00009565"/>
    </source>
</evidence>
<keyword evidence="3 7" id="KW-0812">Transmembrane</keyword>
<dbReference type="EMBL" id="KE161473">
    <property type="protein sequence ID" value="EPQ04088.1"/>
    <property type="molecule type" value="Genomic_DNA"/>
</dbReference>
<dbReference type="Proteomes" id="UP000052978">
    <property type="component" value="Unassembled WGS sequence"/>
</dbReference>
<gene>
    <name evidence="8" type="ORF">D623_10006761</name>
</gene>
<evidence type="ECO:0000256" key="5">
    <source>
        <dbReference type="ARBA" id="ARBA00023136"/>
    </source>
</evidence>
<evidence type="ECO:0000256" key="3">
    <source>
        <dbReference type="ARBA" id="ARBA00022692"/>
    </source>
</evidence>
<dbReference type="PANTHER" id="PTHR23320:SF10">
    <property type="entry name" value="MEMBRANE-SPANNING 4-DOMAINS SUBFAMILY A MEMBER 14"/>
    <property type="match status" value="1"/>
</dbReference>
<dbReference type="GO" id="GO:0005802">
    <property type="term" value="C:trans-Golgi network"/>
    <property type="evidence" value="ECO:0007669"/>
    <property type="project" value="TreeGrafter"/>
</dbReference>
<dbReference type="GO" id="GO:0005886">
    <property type="term" value="C:plasma membrane"/>
    <property type="evidence" value="ECO:0007669"/>
    <property type="project" value="TreeGrafter"/>
</dbReference>
<dbReference type="PANTHER" id="PTHR23320">
    <property type="entry name" value="MEMBRANE-SPANNING 4-DOMAINS SUBFAMILY A MS4A -RELATED"/>
    <property type="match status" value="1"/>
</dbReference>
<organism evidence="8 9">
    <name type="scientific">Myotis brandtii</name>
    <name type="common">Brandt's bat</name>
    <dbReference type="NCBI Taxonomy" id="109478"/>
    <lineage>
        <taxon>Eukaryota</taxon>
        <taxon>Metazoa</taxon>
        <taxon>Chordata</taxon>
        <taxon>Craniata</taxon>
        <taxon>Vertebrata</taxon>
        <taxon>Euteleostomi</taxon>
        <taxon>Mammalia</taxon>
        <taxon>Eutheria</taxon>
        <taxon>Laurasiatheria</taxon>
        <taxon>Chiroptera</taxon>
        <taxon>Yangochiroptera</taxon>
        <taxon>Vespertilionidae</taxon>
        <taxon>Myotis</taxon>
    </lineage>
</organism>
<evidence type="ECO:0000313" key="9">
    <source>
        <dbReference type="Proteomes" id="UP000052978"/>
    </source>
</evidence>
<feature type="compositionally biased region" description="Polar residues" evidence="6">
    <location>
        <begin position="475"/>
        <end position="485"/>
    </location>
</feature>
<feature type="compositionally biased region" description="Polar residues" evidence="6">
    <location>
        <begin position="365"/>
        <end position="374"/>
    </location>
</feature>
<evidence type="ECO:0000256" key="1">
    <source>
        <dbReference type="ARBA" id="ARBA00004141"/>
    </source>
</evidence>
<comment type="subcellular location">
    <subcellularLocation>
        <location evidence="1">Membrane</location>
        <topology evidence="1">Multi-pass membrane protein</topology>
    </subcellularLocation>
</comment>
<feature type="transmembrane region" description="Helical" evidence="7">
    <location>
        <begin position="215"/>
        <end position="237"/>
    </location>
</feature>
<name>S7P1Y4_MYOBR</name>
<feature type="transmembrane region" description="Helical" evidence="7">
    <location>
        <begin position="258"/>
        <end position="277"/>
    </location>
</feature>
<evidence type="ECO:0000313" key="8">
    <source>
        <dbReference type="EMBL" id="EPQ04088.1"/>
    </source>
</evidence>
<evidence type="ECO:0000256" key="7">
    <source>
        <dbReference type="SAM" id="Phobius"/>
    </source>
</evidence>
<dbReference type="InterPro" id="IPR030417">
    <property type="entry name" value="MS4A"/>
</dbReference>
<reference evidence="8 9" key="1">
    <citation type="journal article" date="2013" name="Nat. Commun.">
        <title>Genome analysis reveals insights into physiology and longevity of the Brandt's bat Myotis brandtii.</title>
        <authorList>
            <person name="Seim I."/>
            <person name="Fang X."/>
            <person name="Xiong Z."/>
            <person name="Lobanov A.V."/>
            <person name="Huang Z."/>
            <person name="Ma S."/>
            <person name="Feng Y."/>
            <person name="Turanov A.A."/>
            <person name="Zhu Y."/>
            <person name="Lenz T.L."/>
            <person name="Gerashchenko M.V."/>
            <person name="Fan D."/>
            <person name="Hee Yim S."/>
            <person name="Yao X."/>
            <person name="Jordan D."/>
            <person name="Xiong Y."/>
            <person name="Ma Y."/>
            <person name="Lyapunov A.N."/>
            <person name="Chen G."/>
            <person name="Kulakova O.I."/>
            <person name="Sun Y."/>
            <person name="Lee S.G."/>
            <person name="Bronson R.T."/>
            <person name="Moskalev A.A."/>
            <person name="Sunyaev S.R."/>
            <person name="Zhang G."/>
            <person name="Krogh A."/>
            <person name="Wang J."/>
            <person name="Gladyshev V.N."/>
        </authorList>
    </citation>
    <scope>NUCLEOTIDE SEQUENCE [LARGE SCALE GENOMIC DNA]</scope>
</reference>
<feature type="compositionally biased region" description="Polar residues" evidence="6">
    <location>
        <begin position="497"/>
        <end position="512"/>
    </location>
</feature>
<feature type="transmembrane region" description="Helical" evidence="7">
    <location>
        <begin position="57"/>
        <end position="77"/>
    </location>
</feature>
<keyword evidence="9" id="KW-1185">Reference proteome</keyword>
<feature type="transmembrane region" description="Helical" evidence="7">
    <location>
        <begin position="113"/>
        <end position="139"/>
    </location>
</feature>
<feature type="transmembrane region" description="Helical" evidence="7">
    <location>
        <begin position="181"/>
        <end position="203"/>
    </location>
</feature>
<feature type="region of interest" description="Disordered" evidence="6">
    <location>
        <begin position="357"/>
        <end position="396"/>
    </location>
</feature>
<dbReference type="InterPro" id="IPR007237">
    <property type="entry name" value="CD20-like"/>
</dbReference>